<comment type="pathway">
    <text evidence="7">Carbohydrate biosynthesis; dTDP-L-rhamnose biosynthesis.</text>
</comment>
<feature type="active site" description="Proton donor" evidence="5">
    <location>
        <position position="131"/>
    </location>
</feature>
<evidence type="ECO:0000313" key="8">
    <source>
        <dbReference type="EMBL" id="SDW79961.1"/>
    </source>
</evidence>
<evidence type="ECO:0000313" key="9">
    <source>
        <dbReference type="Proteomes" id="UP000182771"/>
    </source>
</evidence>
<dbReference type="EC" id="5.1.3.13" evidence="3 7"/>
<dbReference type="InterPro" id="IPR000888">
    <property type="entry name" value="RmlC-like"/>
</dbReference>
<keyword evidence="9" id="KW-1185">Reference proteome</keyword>
<comment type="catalytic activity">
    <reaction evidence="1 7">
        <text>dTDP-4-dehydro-6-deoxy-alpha-D-glucose = dTDP-4-dehydro-beta-L-rhamnose</text>
        <dbReference type="Rhea" id="RHEA:16969"/>
        <dbReference type="ChEBI" id="CHEBI:57649"/>
        <dbReference type="ChEBI" id="CHEBI:62830"/>
        <dbReference type="EC" id="5.1.3.13"/>
    </reaction>
</comment>
<gene>
    <name evidence="8" type="ORF">SAMN05444420_10491</name>
</gene>
<dbReference type="UniPathway" id="UPA00124"/>
<dbReference type="OrthoDB" id="9800680at2"/>
<dbReference type="GO" id="GO:0019305">
    <property type="term" value="P:dTDP-rhamnose biosynthetic process"/>
    <property type="evidence" value="ECO:0007669"/>
    <property type="project" value="UniProtKB-UniRule"/>
</dbReference>
<keyword evidence="7" id="KW-0413">Isomerase</keyword>
<feature type="site" description="Participates in a stacking interaction with the thymidine ring of dTDP-4-oxo-6-deoxyglucose" evidence="6">
    <location>
        <position position="137"/>
    </location>
</feature>
<dbReference type="InterPro" id="IPR014710">
    <property type="entry name" value="RmlC-like_jellyroll"/>
</dbReference>
<dbReference type="AlphaFoldDB" id="A0A1H2WHF5"/>
<dbReference type="GeneID" id="85017386"/>
<evidence type="ECO:0000256" key="1">
    <source>
        <dbReference type="ARBA" id="ARBA00001298"/>
    </source>
</evidence>
<feature type="active site" description="Proton acceptor" evidence="5">
    <location>
        <position position="61"/>
    </location>
</feature>
<sequence length="188" mass="21478">MNVIQTDIEGVVIIEPKVFADERGYFFESFSQQRFIENVCSTTFVQDNESKSTYGVLRGLHFQKPPYAQSKLVRVVSGAVWDVAVDIREGSPTFGRYVGVELTAENKRQFFIPRGFAHGFVVLSPEAVFQYKCDAYYAPAHEGSVLWSDATIAIDWKIPTKDIILSEKDKQSPLLKDAWLFDYKEKLY</sequence>
<dbReference type="Gene3D" id="2.60.120.10">
    <property type="entry name" value="Jelly Rolls"/>
    <property type="match status" value="1"/>
</dbReference>
<evidence type="ECO:0000256" key="7">
    <source>
        <dbReference type="RuleBase" id="RU364069"/>
    </source>
</evidence>
<dbReference type="SUPFAM" id="SSF51182">
    <property type="entry name" value="RmlC-like cupins"/>
    <property type="match status" value="1"/>
</dbReference>
<dbReference type="Pfam" id="PF00908">
    <property type="entry name" value="dTDP_sugar_isom"/>
    <property type="match status" value="1"/>
</dbReference>
<dbReference type="InterPro" id="IPR011051">
    <property type="entry name" value="RmlC_Cupin_sf"/>
</dbReference>
<dbReference type="Proteomes" id="UP000182771">
    <property type="component" value="Unassembled WGS sequence"/>
</dbReference>
<evidence type="ECO:0000256" key="4">
    <source>
        <dbReference type="ARBA" id="ARBA00019595"/>
    </source>
</evidence>
<name>A0A1H2WHF5_9FLAO</name>
<comment type="caution">
    <text evidence="8">The sequence shown here is derived from an EMBL/GenBank/DDBJ whole genome shotgun (WGS) entry which is preliminary data.</text>
</comment>
<dbReference type="GO" id="GO:0005829">
    <property type="term" value="C:cytosol"/>
    <property type="evidence" value="ECO:0007669"/>
    <property type="project" value="TreeGrafter"/>
</dbReference>
<dbReference type="PANTHER" id="PTHR21047:SF2">
    <property type="entry name" value="THYMIDINE DIPHOSPHO-4-KETO-RHAMNOSE 3,5-EPIMERASE"/>
    <property type="match status" value="1"/>
</dbReference>
<accession>A0A1H2WHF5</accession>
<dbReference type="GO" id="GO:0008830">
    <property type="term" value="F:dTDP-4-dehydrorhamnose 3,5-epimerase activity"/>
    <property type="evidence" value="ECO:0007669"/>
    <property type="project" value="UniProtKB-UniRule"/>
</dbReference>
<proteinExistence type="inferred from homology"/>
<dbReference type="RefSeq" id="WP_016420727.1">
    <property type="nucleotide sequence ID" value="NZ_FNND01000004.1"/>
</dbReference>
<comment type="subunit">
    <text evidence="7">Homodimer.</text>
</comment>
<evidence type="ECO:0000256" key="2">
    <source>
        <dbReference type="ARBA" id="ARBA00001997"/>
    </source>
</evidence>
<protein>
    <recommendedName>
        <fullName evidence="4 7">dTDP-4-dehydrorhamnose 3,5-epimerase</fullName>
        <ecNumber evidence="3 7">5.1.3.13</ecNumber>
    </recommendedName>
    <alternativeName>
        <fullName evidence="7">Thymidine diphospho-4-keto-rhamnose 3,5-epimerase</fullName>
    </alternativeName>
</protein>
<evidence type="ECO:0000256" key="5">
    <source>
        <dbReference type="PIRSR" id="PIRSR600888-1"/>
    </source>
</evidence>
<reference evidence="8 9" key="1">
    <citation type="submission" date="2016-10" db="EMBL/GenBank/DDBJ databases">
        <authorList>
            <person name="Varghese N."/>
            <person name="Submissions S."/>
        </authorList>
    </citation>
    <scope>NUCLEOTIDE SEQUENCE [LARGE SCALE GENOMIC DNA]</scope>
    <source>
        <strain evidence="8 9">DSM 11449</strain>
    </source>
</reference>
<comment type="similarity">
    <text evidence="7">Belongs to the dTDP-4-dehydrorhamnose 3,5-epimerase family.</text>
</comment>
<dbReference type="PANTHER" id="PTHR21047">
    <property type="entry name" value="DTDP-6-DEOXY-D-GLUCOSE-3,5 EPIMERASE"/>
    <property type="match status" value="1"/>
</dbReference>
<dbReference type="NCBIfam" id="TIGR01221">
    <property type="entry name" value="rmlC"/>
    <property type="match status" value="1"/>
</dbReference>
<dbReference type="CDD" id="cd00438">
    <property type="entry name" value="cupin_RmlC"/>
    <property type="match status" value="1"/>
</dbReference>
<dbReference type="EMBL" id="FNND01000004">
    <property type="protein sequence ID" value="SDW79961.1"/>
    <property type="molecule type" value="Genomic_DNA"/>
</dbReference>
<evidence type="ECO:0000256" key="3">
    <source>
        <dbReference type="ARBA" id="ARBA00012098"/>
    </source>
</evidence>
<comment type="function">
    <text evidence="2 7">Catalyzes the epimerization of the C3' and C5'positions of dTDP-6-deoxy-D-xylo-4-hexulose, forming dTDP-6-deoxy-L-lyxo-4-hexulose.</text>
</comment>
<dbReference type="GO" id="GO:0000271">
    <property type="term" value="P:polysaccharide biosynthetic process"/>
    <property type="evidence" value="ECO:0007669"/>
    <property type="project" value="TreeGrafter"/>
</dbReference>
<evidence type="ECO:0000256" key="6">
    <source>
        <dbReference type="PIRSR" id="PIRSR600888-3"/>
    </source>
</evidence>
<organism evidence="8 9">
    <name type="scientific">Capnocytophaga granulosa</name>
    <dbReference type="NCBI Taxonomy" id="45242"/>
    <lineage>
        <taxon>Bacteria</taxon>
        <taxon>Pseudomonadati</taxon>
        <taxon>Bacteroidota</taxon>
        <taxon>Flavobacteriia</taxon>
        <taxon>Flavobacteriales</taxon>
        <taxon>Flavobacteriaceae</taxon>
        <taxon>Capnocytophaga</taxon>
    </lineage>
</organism>